<proteinExistence type="predicted"/>
<reference evidence="2" key="1">
    <citation type="submission" date="2023-07" db="EMBL/GenBank/DDBJ databases">
        <title>Genome content predicts the carbon catabolic preferences of heterotrophic bacteria.</title>
        <authorList>
            <person name="Gralka M."/>
        </authorList>
    </citation>
    <scope>NUCLEOTIDE SEQUENCE</scope>
    <source>
        <strain evidence="2">I3M17_2</strain>
    </source>
</reference>
<dbReference type="InterPro" id="IPR005509">
    <property type="entry name" value="AfsA_hotdog_dom"/>
</dbReference>
<name>A0AAW7XBH7_9GAMM</name>
<dbReference type="Proteomes" id="UP001169760">
    <property type="component" value="Unassembled WGS sequence"/>
</dbReference>
<evidence type="ECO:0000313" key="3">
    <source>
        <dbReference type="Proteomes" id="UP001169760"/>
    </source>
</evidence>
<evidence type="ECO:0000259" key="1">
    <source>
        <dbReference type="Pfam" id="PF03756"/>
    </source>
</evidence>
<dbReference type="RefSeq" id="WP_303493294.1">
    <property type="nucleotide sequence ID" value="NZ_JAUOPB010000010.1"/>
</dbReference>
<comment type="caution">
    <text evidence="2">The sequence shown here is derived from an EMBL/GenBank/DDBJ whole genome shotgun (WGS) entry which is preliminary data.</text>
</comment>
<gene>
    <name evidence="2" type="ORF">Q4521_14600</name>
</gene>
<dbReference type="EMBL" id="JAUOPB010000010">
    <property type="protein sequence ID" value="MDO6423709.1"/>
    <property type="molecule type" value="Genomic_DNA"/>
</dbReference>
<dbReference type="Pfam" id="PF03756">
    <property type="entry name" value="AfsA"/>
    <property type="match status" value="1"/>
</dbReference>
<protein>
    <submittedName>
        <fullName evidence="2">AfsA-related hotdog domain-containing protein</fullName>
    </submittedName>
</protein>
<organism evidence="2 3">
    <name type="scientific">Saccharophagus degradans</name>
    <dbReference type="NCBI Taxonomy" id="86304"/>
    <lineage>
        <taxon>Bacteria</taxon>
        <taxon>Pseudomonadati</taxon>
        <taxon>Pseudomonadota</taxon>
        <taxon>Gammaproteobacteria</taxon>
        <taxon>Cellvibrionales</taxon>
        <taxon>Cellvibrionaceae</taxon>
        <taxon>Saccharophagus</taxon>
    </lineage>
</organism>
<sequence length="251" mass="28114">MNANYYVIVGDDYAKFSQQPNVFTVSELYKEMVDDKAWPGENASFIFGQGIGYTDREFIETSLKNRSVDKVYSFSPVATLADTHKHAEENVLITEPRRLGKLNYAFDLSLTDKIDRLSDHVTGQHVGAMLLMEAARQATIAVLEYEYCRDSSESFGLVLDRFDSRFDGYLFPLPASLNTVIKELKVSAKSITVVVTSTVIQCGVDIGSISLDVTLCNSRLLNKIESKKSQTAVKELCRRVDEALEQRLDIA</sequence>
<evidence type="ECO:0000313" key="2">
    <source>
        <dbReference type="EMBL" id="MDO6423709.1"/>
    </source>
</evidence>
<accession>A0AAW7XBH7</accession>
<dbReference type="AlphaFoldDB" id="A0AAW7XBH7"/>
<feature type="domain" description="A-factor biosynthesis hotdog" evidence="1">
    <location>
        <begin position="84"/>
        <end position="147"/>
    </location>
</feature>